<evidence type="ECO:0000313" key="2">
    <source>
        <dbReference type="Proteomes" id="UP000008730"/>
    </source>
</evidence>
<dbReference type="KEGG" id="vg:9925949"/>
<dbReference type="RefSeq" id="YP_004009675.1">
    <property type="nucleotide sequence ID" value="NC_014661.1"/>
</dbReference>
<organism evidence="1 2">
    <name type="scientific">Acinetobacter phage Acj61</name>
    <dbReference type="NCBI Taxonomy" id="760732"/>
    <lineage>
        <taxon>Viruses</taxon>
        <taxon>Duplodnaviria</taxon>
        <taxon>Heunggongvirae</taxon>
        <taxon>Uroviricota</taxon>
        <taxon>Caudoviricetes</taxon>
        <taxon>Pantevenvirales</taxon>
        <taxon>Straboviridae</taxon>
        <taxon>Twarogvirinae</taxon>
        <taxon>Lasallevirus</taxon>
        <taxon>Lasallevirus Acj61</taxon>
        <taxon>Acinetobacter virus Acj61</taxon>
    </lineage>
</organism>
<dbReference type="Pfam" id="PF16225">
    <property type="entry name" value="DUF4884"/>
    <property type="match status" value="1"/>
</dbReference>
<dbReference type="InterPro" id="IPR032618">
    <property type="entry name" value="DUF4884"/>
</dbReference>
<dbReference type="GeneID" id="9925949"/>
<dbReference type="EMBL" id="GU911519">
    <property type="protein sequence ID" value="ADG36023.1"/>
    <property type="molecule type" value="Genomic_DNA"/>
</dbReference>
<proteinExistence type="predicted"/>
<evidence type="ECO:0000313" key="1">
    <source>
        <dbReference type="EMBL" id="ADG36023.1"/>
    </source>
</evidence>
<keyword evidence="2" id="KW-1185">Reference proteome</keyword>
<accession>E5E439</accession>
<reference evidence="1 2" key="1">
    <citation type="journal article" date="2010" name="Virol. J.">
        <title>Genomes of the T4-related bacteriophages as windows on microbial genome evolution.</title>
        <authorList>
            <person name="Petrov V.M."/>
            <person name="Ratnayaka S."/>
            <person name="Nolan J.M."/>
            <person name="Miller E.S."/>
            <person name="Karam J.D."/>
        </authorList>
    </citation>
    <scope>NUCLEOTIDE SEQUENCE [LARGE SCALE GENOMIC DNA]</scope>
</reference>
<name>E5E439_9CAUD</name>
<dbReference type="Proteomes" id="UP000008730">
    <property type="component" value="Segment"/>
</dbReference>
<protein>
    <submittedName>
        <fullName evidence="1">Conserved hypothetical phage protein</fullName>
    </submittedName>
</protein>
<sequence>MKKLLIIASIALAITGCTPSAKDISEQYTMPEELKDCTITYLQGKYTYLNVVRCPNSTTSTTYPVGKTTQTTVVIDGETYVKQ</sequence>
<dbReference type="PROSITE" id="PS51257">
    <property type="entry name" value="PROKAR_LIPOPROTEIN"/>
    <property type="match status" value="1"/>
</dbReference>
<dbReference type="OrthoDB" id="20054at10239"/>
<gene>
    <name evidence="1" type="ORF">Acj61p058</name>
</gene>